<comment type="caution">
    <text evidence="1">The sequence shown here is derived from an EMBL/GenBank/DDBJ whole genome shotgun (WGS) entry which is preliminary data.</text>
</comment>
<sequence length="591" mass="64883">MGLFSLLNWRNGQGKSTFPSQQLFVLGEWLSPETLTRLCRICEPIAFMSIFPYVYHMVSSFHVTDDDRKIALYAGAVTSAFTFAEFCAGVFWGRMSDAFGRKPVLIMGLFGTALSMLLFGFASNLPMALLARALGGLLNGNIGVLQTTVAELVTKKEHQPRAYSIMPFVWCLGSIVGPALGGALAQPCDNYPSLFARNTIFDRYPFLLPNLVCIAVLIVGITIGILFLEETHAEKRQKRDRGLELGVWLLRRLDDTGVGAENMFGQPAQDSVPFLYEEPPVGYSSTENSPRLASMKAPAIPPIDCCHKQHKSFVRIFTPRVIYIILGYGILAYHSVSFDQLMPIFLSTPISNTPVHLPFKFQGGMALSTKIIGLMMAVQGVYSMIAQLWLFPCIVRIFGTLRTYRLVMCVWPPLYLAVPYLVLLPSAVQIPFAYIALVCKITLHVIAFPSSAMLLANAAPSKNVLGSINGVGASVASLSRSLGPTFTGFLHSRGLESGYSILSWWACALICAIGAVESFWIDEEDQNVPELLEKVPIDDCETGIQVVGPSMLANPHIDDLMFISPSSPSYYDVNGTSATFDDIVELDLNHN</sequence>
<proteinExistence type="predicted"/>
<accession>A0ACB8V4V5</accession>
<evidence type="ECO:0000313" key="1">
    <source>
        <dbReference type="EMBL" id="KAI2392904.1"/>
    </source>
</evidence>
<dbReference type="EMBL" id="JALBCA010000004">
    <property type="protein sequence ID" value="KAI2392904.1"/>
    <property type="molecule type" value="Genomic_DNA"/>
</dbReference>
<gene>
    <name evidence="1" type="ORF">LOY88_000369</name>
</gene>
<reference evidence="1" key="1">
    <citation type="journal article" date="2022" name="bioRxiv">
        <title>Population genetic analysis of Ophidiomyces ophidiicola, the causative agent of snake fungal disease, indicates recent introductions to the USA.</title>
        <authorList>
            <person name="Ladner J.T."/>
            <person name="Palmer J.M."/>
            <person name="Ettinger C.L."/>
            <person name="Stajich J.E."/>
            <person name="Farrell T.M."/>
            <person name="Glorioso B.M."/>
            <person name="Lawson B."/>
            <person name="Price S.J."/>
            <person name="Stengle A.G."/>
            <person name="Grear D.A."/>
            <person name="Lorch J.M."/>
        </authorList>
    </citation>
    <scope>NUCLEOTIDE SEQUENCE</scope>
    <source>
        <strain evidence="1">NWHC 24266-5</strain>
    </source>
</reference>
<protein>
    <submittedName>
        <fullName evidence="1">Uncharacterized protein</fullName>
    </submittedName>
</protein>
<organism evidence="1">
    <name type="scientific">Ophidiomyces ophidiicola</name>
    <dbReference type="NCBI Taxonomy" id="1387563"/>
    <lineage>
        <taxon>Eukaryota</taxon>
        <taxon>Fungi</taxon>
        <taxon>Dikarya</taxon>
        <taxon>Ascomycota</taxon>
        <taxon>Pezizomycotina</taxon>
        <taxon>Eurotiomycetes</taxon>
        <taxon>Eurotiomycetidae</taxon>
        <taxon>Onygenales</taxon>
        <taxon>Onygenaceae</taxon>
        <taxon>Ophidiomyces</taxon>
    </lineage>
</organism>
<name>A0ACB8V4V5_9EURO</name>